<evidence type="ECO:0000313" key="10">
    <source>
        <dbReference type="Proteomes" id="UP000499080"/>
    </source>
</evidence>
<keyword evidence="10" id="KW-1185">Reference proteome</keyword>
<accession>A0A4Y2T1B6</accession>
<dbReference type="AlphaFoldDB" id="A0A4Y2T1B6"/>
<dbReference type="PANTHER" id="PTHR10913">
    <property type="entry name" value="FOLLISTATIN-RELATED"/>
    <property type="match status" value="1"/>
</dbReference>
<dbReference type="InterPro" id="IPR036058">
    <property type="entry name" value="Kazal_dom_sf"/>
</dbReference>
<evidence type="ECO:0000256" key="3">
    <source>
        <dbReference type="ARBA" id="ARBA00022900"/>
    </source>
</evidence>
<keyword evidence="5" id="KW-0325">Glycoprotein</keyword>
<evidence type="ECO:0000259" key="6">
    <source>
        <dbReference type="PROSITE" id="PS51465"/>
    </source>
</evidence>
<dbReference type="Gene3D" id="3.30.60.30">
    <property type="match status" value="1"/>
</dbReference>
<feature type="domain" description="Kazal-like" evidence="6">
    <location>
        <begin position="69"/>
        <end position="116"/>
    </location>
</feature>
<comment type="caution">
    <text evidence="8">The sequence shown here is derived from an EMBL/GenBank/DDBJ whole genome shotgun (WGS) entry which is preliminary data.</text>
</comment>
<evidence type="ECO:0000256" key="2">
    <source>
        <dbReference type="ARBA" id="ARBA00022737"/>
    </source>
</evidence>
<keyword evidence="4" id="KW-1015">Disulfide bond</keyword>
<gene>
    <name evidence="9" type="ORF">AVEN_143962_1</name>
    <name evidence="7" type="ORF">AVEN_211351_1</name>
    <name evidence="8" type="ORF">AVEN_268328_1</name>
</gene>
<dbReference type="GO" id="GO:0005576">
    <property type="term" value="C:extracellular region"/>
    <property type="evidence" value="ECO:0007669"/>
    <property type="project" value="TreeGrafter"/>
</dbReference>
<dbReference type="SMART" id="SM00280">
    <property type="entry name" value="KAZAL"/>
    <property type="match status" value="1"/>
</dbReference>
<evidence type="ECO:0000256" key="1">
    <source>
        <dbReference type="ARBA" id="ARBA00022690"/>
    </source>
</evidence>
<evidence type="ECO:0000256" key="4">
    <source>
        <dbReference type="ARBA" id="ARBA00023157"/>
    </source>
</evidence>
<dbReference type="EMBL" id="BGPR01025278">
    <property type="protein sequence ID" value="GBN94052.1"/>
    <property type="molecule type" value="Genomic_DNA"/>
</dbReference>
<evidence type="ECO:0000313" key="7">
    <source>
        <dbReference type="EMBL" id="GBN94052.1"/>
    </source>
</evidence>
<dbReference type="InterPro" id="IPR003884">
    <property type="entry name" value="FacI_MAC"/>
</dbReference>
<dbReference type="InterPro" id="IPR002350">
    <property type="entry name" value="Kazal_dom"/>
</dbReference>
<organism evidence="8 10">
    <name type="scientific">Araneus ventricosus</name>
    <name type="common">Orbweaver spider</name>
    <name type="synonym">Epeira ventricosa</name>
    <dbReference type="NCBI Taxonomy" id="182803"/>
    <lineage>
        <taxon>Eukaryota</taxon>
        <taxon>Metazoa</taxon>
        <taxon>Ecdysozoa</taxon>
        <taxon>Arthropoda</taxon>
        <taxon>Chelicerata</taxon>
        <taxon>Arachnida</taxon>
        <taxon>Araneae</taxon>
        <taxon>Araneomorphae</taxon>
        <taxon>Entelegynae</taxon>
        <taxon>Araneoidea</taxon>
        <taxon>Araneidae</taxon>
        <taxon>Araneus</taxon>
    </lineage>
</organism>
<keyword evidence="3" id="KW-0722">Serine protease inhibitor</keyword>
<dbReference type="Proteomes" id="UP000499080">
    <property type="component" value="Unassembled WGS sequence"/>
</dbReference>
<dbReference type="EMBL" id="BGPR01025421">
    <property type="protein sequence ID" value="GBN94307.1"/>
    <property type="molecule type" value="Genomic_DNA"/>
</dbReference>
<evidence type="ECO:0000256" key="5">
    <source>
        <dbReference type="ARBA" id="ARBA00023180"/>
    </source>
</evidence>
<evidence type="ECO:0000313" key="8">
    <source>
        <dbReference type="EMBL" id="GBN94307.1"/>
    </source>
</evidence>
<dbReference type="Pfam" id="PF07648">
    <property type="entry name" value="Kazal_2"/>
    <property type="match status" value="1"/>
</dbReference>
<dbReference type="FunFam" id="3.30.60.30:FF:000024">
    <property type="entry name" value="Transmembrane agrin"/>
    <property type="match status" value="1"/>
</dbReference>
<dbReference type="GO" id="GO:0030154">
    <property type="term" value="P:cell differentiation"/>
    <property type="evidence" value="ECO:0007669"/>
    <property type="project" value="TreeGrafter"/>
</dbReference>
<dbReference type="OrthoDB" id="6419074at2759"/>
<dbReference type="SMART" id="SM00057">
    <property type="entry name" value="FIMAC"/>
    <property type="match status" value="1"/>
</dbReference>
<dbReference type="EMBL" id="BGPR01025424">
    <property type="protein sequence ID" value="GBN94313.1"/>
    <property type="molecule type" value="Genomic_DNA"/>
</dbReference>
<dbReference type="InterPro" id="IPR050653">
    <property type="entry name" value="Prot_Inhib_GrowthFact_Antg"/>
</dbReference>
<sequence>MYGREEVFPFRSNGVEQSTLDDISRRHNLSNEKKNVEIGRVVEAGGLGEDLCQNVHCKYGARCENGQCVCPVNCPDNYEPVCVTDGSTYPNECEMRREACIRSQDLSVLFYGECGDVGSSGQEYRNCQSPGKISIKCWHEKYKRVGNVLHRKDVGRPSASDEVVDKVRETLAP</sequence>
<reference evidence="8 10" key="1">
    <citation type="journal article" date="2019" name="Sci. Rep.">
        <title>Orb-weaving spider Araneus ventricosus genome elucidates the spidroin gene catalogue.</title>
        <authorList>
            <person name="Kono N."/>
            <person name="Nakamura H."/>
            <person name="Ohtoshi R."/>
            <person name="Moran D.A.P."/>
            <person name="Shinohara A."/>
            <person name="Yoshida Y."/>
            <person name="Fujiwara M."/>
            <person name="Mori M."/>
            <person name="Tomita M."/>
            <person name="Arakawa K."/>
        </authorList>
    </citation>
    <scope>NUCLEOTIDE SEQUENCE [LARGE SCALE GENOMIC DNA]</scope>
</reference>
<evidence type="ECO:0000313" key="9">
    <source>
        <dbReference type="EMBL" id="GBN94313.1"/>
    </source>
</evidence>
<dbReference type="SUPFAM" id="SSF100895">
    <property type="entry name" value="Kazal-type serine protease inhibitors"/>
    <property type="match status" value="1"/>
</dbReference>
<dbReference type="PROSITE" id="PS51465">
    <property type="entry name" value="KAZAL_2"/>
    <property type="match status" value="1"/>
</dbReference>
<dbReference type="PANTHER" id="PTHR10913:SF45">
    <property type="entry name" value="FOLLISTATIN, ISOFORM A-RELATED"/>
    <property type="match status" value="1"/>
</dbReference>
<protein>
    <recommendedName>
        <fullName evidence="6">Kazal-like domain-containing protein</fullName>
    </recommendedName>
</protein>
<keyword evidence="1" id="KW-0646">Protease inhibitor</keyword>
<dbReference type="CDD" id="cd00104">
    <property type="entry name" value="KAZAL_FS"/>
    <property type="match status" value="1"/>
</dbReference>
<keyword evidence="2" id="KW-0677">Repeat</keyword>
<name>A0A4Y2T1B6_ARAVE</name>
<proteinExistence type="predicted"/>